<gene>
    <name evidence="1" type="ORF">B0I33_10972</name>
</gene>
<comment type="caution">
    <text evidence="1">The sequence shown here is derived from an EMBL/GenBank/DDBJ whole genome shotgun (WGS) entry which is preliminary data.</text>
</comment>
<dbReference type="RefSeq" id="WP_106180624.1">
    <property type="nucleotide sequence ID" value="NZ_PVNH01000009.1"/>
</dbReference>
<dbReference type="OrthoDB" id="118609at2"/>
<dbReference type="InterPro" id="IPR009593">
    <property type="entry name" value="DUF1203"/>
</dbReference>
<sequence length="155" mass="17347">MSFRILPIEPAIAEEVRTTLRAPGYGHPAWVDVPDSPAPCRLCLDRIEPHRERLIGFTYDAFRDREELPLPGPVFVHERACTPYERAGQFPARLGNSGVVLDAYRRGRRLLVERRVAKPDIPDALTDLLGRPEVDYVHVRSATAGCYLCTAVPAS</sequence>
<accession>A0A2T0LQ04</accession>
<protein>
    <submittedName>
        <fullName evidence="1">Uncharacterized protein DUF1203</fullName>
    </submittedName>
</protein>
<evidence type="ECO:0000313" key="1">
    <source>
        <dbReference type="EMBL" id="PRX45409.1"/>
    </source>
</evidence>
<dbReference type="Pfam" id="PF06718">
    <property type="entry name" value="DUF1203"/>
    <property type="match status" value="1"/>
</dbReference>
<dbReference type="Proteomes" id="UP000238362">
    <property type="component" value="Unassembled WGS sequence"/>
</dbReference>
<dbReference type="EMBL" id="PVNH01000009">
    <property type="protein sequence ID" value="PRX45409.1"/>
    <property type="molecule type" value="Genomic_DNA"/>
</dbReference>
<dbReference type="AlphaFoldDB" id="A0A2T0LQ04"/>
<evidence type="ECO:0000313" key="2">
    <source>
        <dbReference type="Proteomes" id="UP000238362"/>
    </source>
</evidence>
<keyword evidence="2" id="KW-1185">Reference proteome</keyword>
<reference evidence="1 2" key="1">
    <citation type="submission" date="2018-03" db="EMBL/GenBank/DDBJ databases">
        <title>Genomic Encyclopedia of Type Strains, Phase III (KMG-III): the genomes of soil and plant-associated and newly described type strains.</title>
        <authorList>
            <person name="Whitman W."/>
        </authorList>
    </citation>
    <scope>NUCLEOTIDE SEQUENCE [LARGE SCALE GENOMIC DNA]</scope>
    <source>
        <strain evidence="1 2">CGMCC 4.7125</strain>
    </source>
</reference>
<name>A0A2T0LQ04_9PSEU</name>
<proteinExistence type="predicted"/>
<dbReference type="PIRSF" id="PIRSF034110">
    <property type="entry name" value="DUF1203"/>
    <property type="match status" value="1"/>
</dbReference>
<organism evidence="1 2">
    <name type="scientific">Prauserella shujinwangii</name>
    <dbReference type="NCBI Taxonomy" id="1453103"/>
    <lineage>
        <taxon>Bacteria</taxon>
        <taxon>Bacillati</taxon>
        <taxon>Actinomycetota</taxon>
        <taxon>Actinomycetes</taxon>
        <taxon>Pseudonocardiales</taxon>
        <taxon>Pseudonocardiaceae</taxon>
        <taxon>Prauserella</taxon>
    </lineage>
</organism>